<comment type="caution">
    <text evidence="1">The sequence shown here is derived from an EMBL/GenBank/DDBJ whole genome shotgun (WGS) entry which is preliminary data.</text>
</comment>
<evidence type="ECO:0000313" key="2">
    <source>
        <dbReference type="Proteomes" id="UP000712281"/>
    </source>
</evidence>
<gene>
    <name evidence="1" type="ORF">F2Q68_00044600</name>
</gene>
<proteinExistence type="predicted"/>
<dbReference type="EMBL" id="QGKW02000276">
    <property type="protein sequence ID" value="KAF2608690.1"/>
    <property type="molecule type" value="Genomic_DNA"/>
</dbReference>
<organism evidence="1 2">
    <name type="scientific">Brassica cretica</name>
    <name type="common">Mustard</name>
    <dbReference type="NCBI Taxonomy" id="69181"/>
    <lineage>
        <taxon>Eukaryota</taxon>
        <taxon>Viridiplantae</taxon>
        <taxon>Streptophyta</taxon>
        <taxon>Embryophyta</taxon>
        <taxon>Tracheophyta</taxon>
        <taxon>Spermatophyta</taxon>
        <taxon>Magnoliopsida</taxon>
        <taxon>eudicotyledons</taxon>
        <taxon>Gunneridae</taxon>
        <taxon>Pentapetalae</taxon>
        <taxon>rosids</taxon>
        <taxon>malvids</taxon>
        <taxon>Brassicales</taxon>
        <taxon>Brassicaceae</taxon>
        <taxon>Brassiceae</taxon>
        <taxon>Brassica</taxon>
    </lineage>
</organism>
<name>A0A8S9LKZ4_BRACR</name>
<reference evidence="1" key="1">
    <citation type="submission" date="2019-12" db="EMBL/GenBank/DDBJ databases">
        <title>Genome sequencing and annotation of Brassica cretica.</title>
        <authorList>
            <person name="Studholme D.J."/>
            <person name="Sarris P.F."/>
        </authorList>
    </citation>
    <scope>NUCLEOTIDE SEQUENCE</scope>
    <source>
        <strain evidence="1">PFS-001/15</strain>
        <tissue evidence="1">Leaf</tissue>
    </source>
</reference>
<evidence type="ECO:0000313" key="1">
    <source>
        <dbReference type="EMBL" id="KAF2608690.1"/>
    </source>
</evidence>
<dbReference type="Proteomes" id="UP000712281">
    <property type="component" value="Unassembled WGS sequence"/>
</dbReference>
<accession>A0A8S9LKZ4</accession>
<sequence>MLRERPRCVAARGRSGLVLASPSDENASDLRSSLRQVAPCFGSDLAVSLREVAPDSFSRLRVIKARATLPCRSGKVALIGRS</sequence>
<protein>
    <submittedName>
        <fullName evidence="1">Uncharacterized protein</fullName>
    </submittedName>
</protein>
<dbReference type="AlphaFoldDB" id="A0A8S9LKZ4"/>